<keyword evidence="6" id="KW-0324">Glycolysis</keyword>
<evidence type="ECO:0000256" key="7">
    <source>
        <dbReference type="ARBA" id="ARBA00023211"/>
    </source>
</evidence>
<comment type="cofactor">
    <cofactor evidence="1">
        <name>Mn(2+)</name>
        <dbReference type="ChEBI" id="CHEBI:29035"/>
    </cofactor>
</comment>
<evidence type="ECO:0000256" key="4">
    <source>
        <dbReference type="ARBA" id="ARBA00012026"/>
    </source>
</evidence>
<dbReference type="GO" id="GO:0006096">
    <property type="term" value="P:glycolytic process"/>
    <property type="evidence" value="ECO:0007669"/>
    <property type="project" value="UniProtKB-UniPathway"/>
</dbReference>
<evidence type="ECO:0000256" key="1">
    <source>
        <dbReference type="ARBA" id="ARBA00001936"/>
    </source>
</evidence>
<feature type="binding site" evidence="10">
    <location>
        <position position="140"/>
    </location>
    <ligand>
        <name>substrate</name>
    </ligand>
</feature>
<evidence type="ECO:0000256" key="3">
    <source>
        <dbReference type="ARBA" id="ARBA00008819"/>
    </source>
</evidence>
<dbReference type="Gene3D" id="3.40.1450.10">
    <property type="entry name" value="BPG-independent phosphoglycerate mutase, domain B"/>
    <property type="match status" value="1"/>
</dbReference>
<dbReference type="FunFam" id="3.40.1450.10:FF:000002">
    <property type="entry name" value="2,3-bisphosphoglycerate-independent phosphoglycerate mutase"/>
    <property type="match status" value="1"/>
</dbReference>
<feature type="domain" description="Metalloenzyme" evidence="12">
    <location>
        <begin position="21"/>
        <end position="544"/>
    </location>
</feature>
<proteinExistence type="inferred from homology"/>
<dbReference type="PANTHER" id="PTHR31637:SF0">
    <property type="entry name" value="2,3-BISPHOSPHOGLYCERATE-INDEPENDENT PHOSPHOGLYCERATE MUTASE"/>
    <property type="match status" value="1"/>
</dbReference>
<dbReference type="SUPFAM" id="SSF64158">
    <property type="entry name" value="2,3-Bisphosphoglycerate-independent phosphoglycerate mutase, substrate-binding domain"/>
    <property type="match status" value="1"/>
</dbReference>
<dbReference type="EMBL" id="HBHX01036326">
    <property type="protein sequence ID" value="CAE0119496.1"/>
    <property type="molecule type" value="Transcribed_RNA"/>
</dbReference>
<dbReference type="PIRSF" id="PIRSF001492">
    <property type="entry name" value="IPGAM"/>
    <property type="match status" value="1"/>
</dbReference>
<keyword evidence="8" id="KW-0413">Isomerase</keyword>
<keyword evidence="7 11" id="KW-0464">Manganese</keyword>
<feature type="binding site" evidence="11">
    <location>
        <position position="81"/>
    </location>
    <ligand>
        <name>Mn(2+)</name>
        <dbReference type="ChEBI" id="CHEBI:29035"/>
        <label>2</label>
    </ligand>
</feature>
<feature type="binding site" evidence="11">
    <location>
        <position position="472"/>
    </location>
    <ligand>
        <name>Mn(2+)</name>
        <dbReference type="ChEBI" id="CHEBI:29035"/>
        <label>2</label>
    </ligand>
</feature>
<feature type="binding site" evidence="10">
    <location>
        <position position="362"/>
    </location>
    <ligand>
        <name>substrate</name>
    </ligand>
</feature>
<comment type="pathway">
    <text evidence="2">Carbohydrate degradation; glycolysis; pyruvate from D-glyceraldehyde 3-phosphate: step 3/5.</text>
</comment>
<keyword evidence="5 11" id="KW-0479">Metal-binding</keyword>
<feature type="binding site" evidence="11">
    <location>
        <position position="471"/>
    </location>
    <ligand>
        <name>Mn(2+)</name>
        <dbReference type="ChEBI" id="CHEBI:29035"/>
        <label>2</label>
    </ligand>
</feature>
<protein>
    <recommendedName>
        <fullName evidence="4">phosphoglycerate mutase (2,3-diphosphoglycerate-independent)</fullName>
        <ecNumber evidence="4">5.4.2.12</ecNumber>
    </recommendedName>
</protein>
<dbReference type="GO" id="GO:0030145">
    <property type="term" value="F:manganese ion binding"/>
    <property type="evidence" value="ECO:0007669"/>
    <property type="project" value="InterPro"/>
</dbReference>
<dbReference type="GO" id="GO:0005737">
    <property type="term" value="C:cytoplasm"/>
    <property type="evidence" value="ECO:0007669"/>
    <property type="project" value="InterPro"/>
</dbReference>
<feature type="domain" description="BPG-independent PGAM N-terminal" evidence="13">
    <location>
        <begin position="102"/>
        <end position="323"/>
    </location>
</feature>
<feature type="binding site" evidence="10">
    <location>
        <begin position="170"/>
        <end position="171"/>
    </location>
    <ligand>
        <name>substrate</name>
    </ligand>
</feature>
<dbReference type="InterPro" id="IPR006124">
    <property type="entry name" value="Metalloenzyme"/>
</dbReference>
<dbReference type="Gene3D" id="3.40.720.10">
    <property type="entry name" value="Alkaline Phosphatase, subunit A"/>
    <property type="match status" value="1"/>
</dbReference>
<feature type="active site" description="Phosphoserine intermediate" evidence="9">
    <location>
        <position position="81"/>
    </location>
</feature>
<evidence type="ECO:0000256" key="5">
    <source>
        <dbReference type="ARBA" id="ARBA00022723"/>
    </source>
</evidence>
<evidence type="ECO:0000256" key="11">
    <source>
        <dbReference type="PIRSR" id="PIRSR001492-3"/>
    </source>
</evidence>
<feature type="binding site" evidence="11">
    <location>
        <position position="430"/>
    </location>
    <ligand>
        <name>Mn(2+)</name>
        <dbReference type="ChEBI" id="CHEBI:29035"/>
        <label>1</label>
    </ligand>
</feature>
<organism evidence="14">
    <name type="scientific">Haptolina ericina</name>
    <dbReference type="NCBI Taxonomy" id="156174"/>
    <lineage>
        <taxon>Eukaryota</taxon>
        <taxon>Haptista</taxon>
        <taxon>Haptophyta</taxon>
        <taxon>Prymnesiophyceae</taxon>
        <taxon>Prymnesiales</taxon>
        <taxon>Prymnesiaceae</taxon>
        <taxon>Haptolina</taxon>
    </lineage>
</organism>
<dbReference type="Pfam" id="PF01676">
    <property type="entry name" value="Metalloenzyme"/>
    <property type="match status" value="1"/>
</dbReference>
<evidence type="ECO:0000256" key="8">
    <source>
        <dbReference type="ARBA" id="ARBA00023235"/>
    </source>
</evidence>
<dbReference type="InterPro" id="IPR011258">
    <property type="entry name" value="BPG-indep_PGM_N"/>
</dbReference>
<accession>A0A7S3AYN8</accession>
<feature type="binding site" evidence="10">
    <location>
        <position position="214"/>
    </location>
    <ligand>
        <name>substrate</name>
    </ligand>
</feature>
<dbReference type="EC" id="5.4.2.12" evidence="4"/>
<feature type="binding site" evidence="11">
    <location>
        <position position="502"/>
    </location>
    <ligand>
        <name>Mn(2+)</name>
        <dbReference type="ChEBI" id="CHEBI:29035"/>
        <label>1</label>
    </ligand>
</feature>
<feature type="binding site" evidence="11">
    <location>
        <position position="434"/>
    </location>
    <ligand>
        <name>Mn(2+)</name>
        <dbReference type="ChEBI" id="CHEBI:29035"/>
        <label>1</label>
    </ligand>
</feature>
<dbReference type="GO" id="GO:0006007">
    <property type="term" value="P:glucose catabolic process"/>
    <property type="evidence" value="ECO:0007669"/>
    <property type="project" value="InterPro"/>
</dbReference>
<evidence type="ECO:0000259" key="12">
    <source>
        <dbReference type="Pfam" id="PF01676"/>
    </source>
</evidence>
<dbReference type="PANTHER" id="PTHR31637">
    <property type="entry name" value="2,3-BISPHOSPHOGLYCERATE-INDEPENDENT PHOSPHOGLYCERATE MUTASE"/>
    <property type="match status" value="1"/>
</dbReference>
<feature type="binding site" evidence="10">
    <location>
        <begin position="286"/>
        <end position="289"/>
    </location>
    <ligand>
        <name>substrate</name>
    </ligand>
</feature>
<dbReference type="CDD" id="cd16010">
    <property type="entry name" value="iPGM"/>
    <property type="match status" value="1"/>
</dbReference>
<evidence type="ECO:0000256" key="6">
    <source>
        <dbReference type="ARBA" id="ARBA00023152"/>
    </source>
</evidence>
<dbReference type="SUPFAM" id="SSF53649">
    <property type="entry name" value="Alkaline phosphatase-like"/>
    <property type="match status" value="1"/>
</dbReference>
<reference evidence="14" key="1">
    <citation type="submission" date="2021-01" db="EMBL/GenBank/DDBJ databases">
        <authorList>
            <person name="Corre E."/>
            <person name="Pelletier E."/>
            <person name="Niang G."/>
            <person name="Scheremetjew M."/>
            <person name="Finn R."/>
            <person name="Kale V."/>
            <person name="Holt S."/>
            <person name="Cochrane G."/>
            <person name="Meng A."/>
            <person name="Brown T."/>
            <person name="Cohen L."/>
        </authorList>
    </citation>
    <scope>NUCLEOTIDE SEQUENCE</scope>
    <source>
        <strain evidence="14">CCMP281</strain>
    </source>
</reference>
<gene>
    <name evidence="14" type="ORF">HERI1096_LOCUS20195</name>
</gene>
<dbReference type="Pfam" id="PF06415">
    <property type="entry name" value="iPGM_N"/>
    <property type="match status" value="1"/>
</dbReference>
<evidence type="ECO:0000256" key="10">
    <source>
        <dbReference type="PIRSR" id="PIRSR001492-2"/>
    </source>
</evidence>
<dbReference type="AlphaFoldDB" id="A0A7S3AYN8"/>
<dbReference type="NCBIfam" id="TIGR01307">
    <property type="entry name" value="pgm_bpd_ind"/>
    <property type="match status" value="1"/>
</dbReference>
<evidence type="ECO:0000256" key="2">
    <source>
        <dbReference type="ARBA" id="ARBA00004798"/>
    </source>
</evidence>
<evidence type="ECO:0000256" key="9">
    <source>
        <dbReference type="PIRSR" id="PIRSR001492-1"/>
    </source>
</evidence>
<comment type="similarity">
    <text evidence="3">Belongs to the BPG-independent phosphoglycerate mutase family.</text>
</comment>
<dbReference type="GO" id="GO:0004619">
    <property type="term" value="F:phosphoglycerate mutase activity"/>
    <property type="evidence" value="ECO:0007669"/>
    <property type="project" value="UniProtKB-EC"/>
</dbReference>
<dbReference type="InterPro" id="IPR005995">
    <property type="entry name" value="Pgm_bpd_ind"/>
</dbReference>
<name>A0A7S3AYN8_9EUKA</name>
<dbReference type="InterPro" id="IPR017850">
    <property type="entry name" value="Alkaline_phosphatase_core_sf"/>
</dbReference>
<dbReference type="InterPro" id="IPR036646">
    <property type="entry name" value="PGAM_B_sf"/>
</dbReference>
<sequence length="557" mass="59641">MAATGSDFTLGAHPALPKGLPVCVAILDGYGENEFKDEYNAVHSAKTPVFDKLRAEASRFRTVAAHGPAVGLPSSDDMGNSEVGHNALGSGKIYAQGAKLVDINIANKQLFKDEGWGYIKAAFAANTVHFISLLSSGGVHSRYNQLIALVKEAAADGAKRIRLHIMTDGRDVPDNTGAEYIETLEKDLRELEAAHSGDYKIGSGGGRMQVTMDRYEADWPMVERGWKAHVLGEAPTKSTSAIEAYKTLKEGGISDQNIGPFVVVDGDGKPVGPVQDNDAVVIANFRSDRVIEISKAFEYADFSQFDRVRVPQNLKFVGLMQYDGDLKLPKNFLVPPPAITHTSGEYLAKNGLKSFACSETQKFGHVTFFWNGNRSGYFDETLETYVEIPSDNCVFNEKPLMKATEITDAGIAALKSKRFDVCRVNYANPDMVGHTGDLAATITAVEHCDKELGRLLATVEELGGVFLVTSDHGNADDMVQRAKKTGKAVTDAAGKPLPLTSHTLAPVPVVIGGPGLPAAVTLGGPDNAGLANVTATIMNLMGLEAPADYEPSLISVQ</sequence>
<feature type="binding site" evidence="11">
    <location>
        <position position="28"/>
    </location>
    <ligand>
        <name>Mn(2+)</name>
        <dbReference type="ChEBI" id="CHEBI:29035"/>
        <label>2</label>
    </ligand>
</feature>
<evidence type="ECO:0000259" key="13">
    <source>
        <dbReference type="Pfam" id="PF06415"/>
    </source>
</evidence>
<evidence type="ECO:0000313" key="14">
    <source>
        <dbReference type="EMBL" id="CAE0119496.1"/>
    </source>
</evidence>
<dbReference type="UniPathway" id="UPA00109">
    <property type="reaction ID" value="UER00186"/>
</dbReference>
<feature type="binding site" evidence="10">
    <location>
        <position position="207"/>
    </location>
    <ligand>
        <name>substrate</name>
    </ligand>
</feature>